<gene>
    <name evidence="1" type="ORF">QTO34_006673</name>
</gene>
<dbReference type="Proteomes" id="UP001177744">
    <property type="component" value="Unassembled WGS sequence"/>
</dbReference>
<keyword evidence="2" id="KW-1185">Reference proteome</keyword>
<reference evidence="1" key="1">
    <citation type="submission" date="2023-06" db="EMBL/GenBank/DDBJ databases">
        <title>Reference genome for the Northern bat (Eptesicus nilssonii), a most northern bat species.</title>
        <authorList>
            <person name="Laine V.N."/>
            <person name="Pulliainen A.T."/>
            <person name="Lilley T.M."/>
        </authorList>
    </citation>
    <scope>NUCLEOTIDE SEQUENCE</scope>
    <source>
        <strain evidence="1">BLF_Eptnil</strain>
        <tissue evidence="1">Kidney</tissue>
    </source>
</reference>
<dbReference type="AlphaFoldDB" id="A0AA40LGW7"/>
<accession>A0AA40LGW7</accession>
<protein>
    <submittedName>
        <fullName evidence="1">Uncharacterized protein</fullName>
    </submittedName>
</protein>
<evidence type="ECO:0000313" key="2">
    <source>
        <dbReference type="Proteomes" id="UP001177744"/>
    </source>
</evidence>
<proteinExistence type="predicted"/>
<organism evidence="1 2">
    <name type="scientific">Cnephaeus nilssonii</name>
    <name type="common">Northern bat</name>
    <name type="synonym">Eptesicus nilssonii</name>
    <dbReference type="NCBI Taxonomy" id="3371016"/>
    <lineage>
        <taxon>Eukaryota</taxon>
        <taxon>Metazoa</taxon>
        <taxon>Chordata</taxon>
        <taxon>Craniata</taxon>
        <taxon>Vertebrata</taxon>
        <taxon>Euteleostomi</taxon>
        <taxon>Mammalia</taxon>
        <taxon>Eutheria</taxon>
        <taxon>Laurasiatheria</taxon>
        <taxon>Chiroptera</taxon>
        <taxon>Yangochiroptera</taxon>
        <taxon>Vespertilionidae</taxon>
        <taxon>Cnephaeus</taxon>
    </lineage>
</organism>
<name>A0AA40LGW7_CNENI</name>
<comment type="caution">
    <text evidence="1">The sequence shown here is derived from an EMBL/GenBank/DDBJ whole genome shotgun (WGS) entry which is preliminary data.</text>
</comment>
<sequence length="105" mass="11146">MISRAVYGPQGRMFPTLLQSVEAGSRAGTSLCTSADEPLQLQAHSPSFFFSHSPSPAHIKCLLVPGTMLAPGSNLEQNSSGEHTAMHIAQVLSSKNKAGVQKRLD</sequence>
<dbReference type="EMBL" id="JAULJE010000017">
    <property type="protein sequence ID" value="KAK1333136.1"/>
    <property type="molecule type" value="Genomic_DNA"/>
</dbReference>
<evidence type="ECO:0000313" key="1">
    <source>
        <dbReference type="EMBL" id="KAK1333136.1"/>
    </source>
</evidence>